<dbReference type="PROSITE" id="PS50865">
    <property type="entry name" value="ZF_MYND_2"/>
    <property type="match status" value="1"/>
</dbReference>
<dbReference type="AlphaFoldDB" id="J0CWC5"/>
<keyword evidence="7" id="KW-1185">Reference proteome</keyword>
<evidence type="ECO:0000256" key="2">
    <source>
        <dbReference type="ARBA" id="ARBA00022771"/>
    </source>
</evidence>
<sequence>MCHDFWDACIANITAPRSESDITRLREQLRKNIRDCEHKASHPRPVPEIAEPLRLFIHCLYTFLQHCLAPPPDENGHTGIFLGKDPKKAFTNRPGMWPLHPNDLIPFGERACAAAHVRWCCEMFSPRAVACLSCLLQGSRPTLFPSLLESPLRERVVWCLVQLLNADVGEDHFVWDMSVPYAAPQPLPSWMRAAAKYLGVGLAATFLRNLLWGPDGLPDDAIRLSLGFERTLLPALNVGLGLATGTSSEREISALVRWACLLYDRMEEPKPFLHEVARREMRRLDAPMEPAEMEELYQGMLCHIYVVRTCSGPSCGRGIHETDTGKAFPLCAGCKFTQYCSKQCQRADWKDASFPHKDFCPILRRVVPVLQADNKEFMDAVNAIKTEDPEGGKAILDRFWKWAKVNGVISNKVPSRVR</sequence>
<dbReference type="InterPro" id="IPR002893">
    <property type="entry name" value="Znf_MYND"/>
</dbReference>
<evidence type="ECO:0000313" key="7">
    <source>
        <dbReference type="Proteomes" id="UP000006514"/>
    </source>
</evidence>
<evidence type="ECO:0000313" key="6">
    <source>
        <dbReference type="EMBL" id="EJD34858.1"/>
    </source>
</evidence>
<organism evidence="6 7">
    <name type="scientific">Auricularia subglabra (strain TFB-10046 / SS5)</name>
    <name type="common">White-rot fungus</name>
    <name type="synonym">Auricularia delicata (strain TFB10046)</name>
    <dbReference type="NCBI Taxonomy" id="717982"/>
    <lineage>
        <taxon>Eukaryota</taxon>
        <taxon>Fungi</taxon>
        <taxon>Dikarya</taxon>
        <taxon>Basidiomycota</taxon>
        <taxon>Agaricomycotina</taxon>
        <taxon>Agaricomycetes</taxon>
        <taxon>Auriculariales</taxon>
        <taxon>Auriculariaceae</taxon>
        <taxon>Auricularia</taxon>
    </lineage>
</organism>
<protein>
    <recommendedName>
        <fullName evidence="5">MYND-type domain-containing protein</fullName>
    </recommendedName>
</protein>
<dbReference type="Pfam" id="PF01753">
    <property type="entry name" value="zf-MYND"/>
    <property type="match status" value="1"/>
</dbReference>
<name>J0CWC5_AURST</name>
<feature type="domain" description="MYND-type" evidence="5">
    <location>
        <begin position="312"/>
        <end position="360"/>
    </location>
</feature>
<dbReference type="SUPFAM" id="SSF144232">
    <property type="entry name" value="HIT/MYND zinc finger-like"/>
    <property type="match status" value="1"/>
</dbReference>
<dbReference type="Gene3D" id="6.10.140.2220">
    <property type="match status" value="1"/>
</dbReference>
<evidence type="ECO:0000256" key="4">
    <source>
        <dbReference type="PROSITE-ProRule" id="PRU00134"/>
    </source>
</evidence>
<evidence type="ECO:0000259" key="5">
    <source>
        <dbReference type="PROSITE" id="PS50865"/>
    </source>
</evidence>
<evidence type="ECO:0000256" key="1">
    <source>
        <dbReference type="ARBA" id="ARBA00022723"/>
    </source>
</evidence>
<dbReference type="OrthoDB" id="2998255at2759"/>
<keyword evidence="3" id="KW-0862">Zinc</keyword>
<evidence type="ECO:0000256" key="3">
    <source>
        <dbReference type="ARBA" id="ARBA00022833"/>
    </source>
</evidence>
<accession>J0CWC5</accession>
<dbReference type="Proteomes" id="UP000006514">
    <property type="component" value="Unassembled WGS sequence"/>
</dbReference>
<dbReference type="KEGG" id="adl:AURDEDRAFT_176111"/>
<reference evidence="7" key="1">
    <citation type="journal article" date="2012" name="Science">
        <title>The Paleozoic origin of enzymatic lignin decomposition reconstructed from 31 fungal genomes.</title>
        <authorList>
            <person name="Floudas D."/>
            <person name="Binder M."/>
            <person name="Riley R."/>
            <person name="Barry K."/>
            <person name="Blanchette R.A."/>
            <person name="Henrissat B."/>
            <person name="Martinez A.T."/>
            <person name="Otillar R."/>
            <person name="Spatafora J.W."/>
            <person name="Yadav J.S."/>
            <person name="Aerts A."/>
            <person name="Benoit I."/>
            <person name="Boyd A."/>
            <person name="Carlson A."/>
            <person name="Copeland A."/>
            <person name="Coutinho P.M."/>
            <person name="de Vries R.P."/>
            <person name="Ferreira P."/>
            <person name="Findley K."/>
            <person name="Foster B."/>
            <person name="Gaskell J."/>
            <person name="Glotzer D."/>
            <person name="Gorecki P."/>
            <person name="Heitman J."/>
            <person name="Hesse C."/>
            <person name="Hori C."/>
            <person name="Igarashi K."/>
            <person name="Jurgens J.A."/>
            <person name="Kallen N."/>
            <person name="Kersten P."/>
            <person name="Kohler A."/>
            <person name="Kuees U."/>
            <person name="Kumar T.K.A."/>
            <person name="Kuo A."/>
            <person name="LaButti K."/>
            <person name="Larrondo L.F."/>
            <person name="Lindquist E."/>
            <person name="Ling A."/>
            <person name="Lombard V."/>
            <person name="Lucas S."/>
            <person name="Lundell T."/>
            <person name="Martin R."/>
            <person name="McLaughlin D.J."/>
            <person name="Morgenstern I."/>
            <person name="Morin E."/>
            <person name="Murat C."/>
            <person name="Nagy L.G."/>
            <person name="Nolan M."/>
            <person name="Ohm R.A."/>
            <person name="Patyshakuliyeva A."/>
            <person name="Rokas A."/>
            <person name="Ruiz-Duenas F.J."/>
            <person name="Sabat G."/>
            <person name="Salamov A."/>
            <person name="Samejima M."/>
            <person name="Schmutz J."/>
            <person name="Slot J.C."/>
            <person name="St John F."/>
            <person name="Stenlid J."/>
            <person name="Sun H."/>
            <person name="Sun S."/>
            <person name="Syed K."/>
            <person name="Tsang A."/>
            <person name="Wiebenga A."/>
            <person name="Young D."/>
            <person name="Pisabarro A."/>
            <person name="Eastwood D.C."/>
            <person name="Martin F."/>
            <person name="Cullen D."/>
            <person name="Grigoriev I.V."/>
            <person name="Hibbett D.S."/>
        </authorList>
    </citation>
    <scope>NUCLEOTIDE SEQUENCE [LARGE SCALE GENOMIC DNA]</scope>
    <source>
        <strain evidence="7">TFB10046</strain>
    </source>
</reference>
<keyword evidence="1" id="KW-0479">Metal-binding</keyword>
<proteinExistence type="predicted"/>
<dbReference type="InParanoid" id="J0CWC5"/>
<dbReference type="EMBL" id="JH687917">
    <property type="protein sequence ID" value="EJD34858.1"/>
    <property type="molecule type" value="Genomic_DNA"/>
</dbReference>
<keyword evidence="2 4" id="KW-0863">Zinc-finger</keyword>
<dbReference type="GO" id="GO:0008270">
    <property type="term" value="F:zinc ion binding"/>
    <property type="evidence" value="ECO:0007669"/>
    <property type="project" value="UniProtKB-KW"/>
</dbReference>
<gene>
    <name evidence="6" type="ORF">AURDEDRAFT_176111</name>
</gene>